<comment type="catalytic activity">
    <reaction evidence="16 17">
        <text>di-trans,octa-cis-undecaprenyl diphosphate + H2O = di-trans,octa-cis-undecaprenyl phosphate + phosphate + H(+)</text>
        <dbReference type="Rhea" id="RHEA:28094"/>
        <dbReference type="ChEBI" id="CHEBI:15377"/>
        <dbReference type="ChEBI" id="CHEBI:15378"/>
        <dbReference type="ChEBI" id="CHEBI:43474"/>
        <dbReference type="ChEBI" id="CHEBI:58405"/>
        <dbReference type="ChEBI" id="CHEBI:60392"/>
        <dbReference type="EC" id="3.6.1.27"/>
    </reaction>
</comment>
<evidence type="ECO:0000256" key="1">
    <source>
        <dbReference type="ARBA" id="ARBA00004651"/>
    </source>
</evidence>
<dbReference type="EC" id="3.6.1.27" evidence="3 17"/>
<keyword evidence="10 17" id="KW-1133">Transmembrane helix</keyword>
<feature type="transmembrane region" description="Helical" evidence="17">
    <location>
        <begin position="253"/>
        <end position="272"/>
    </location>
</feature>
<gene>
    <name evidence="17" type="primary">uppP</name>
    <name evidence="18" type="ORF">IAB94_02765</name>
</gene>
<dbReference type="GO" id="GO:0008360">
    <property type="term" value="P:regulation of cell shape"/>
    <property type="evidence" value="ECO:0007669"/>
    <property type="project" value="UniProtKB-KW"/>
</dbReference>
<evidence type="ECO:0000256" key="17">
    <source>
        <dbReference type="HAMAP-Rule" id="MF_01006"/>
    </source>
</evidence>
<dbReference type="GO" id="GO:0005886">
    <property type="term" value="C:plasma membrane"/>
    <property type="evidence" value="ECO:0007669"/>
    <property type="project" value="UniProtKB-SubCell"/>
</dbReference>
<evidence type="ECO:0000256" key="14">
    <source>
        <dbReference type="ARBA" id="ARBA00032707"/>
    </source>
</evidence>
<evidence type="ECO:0000256" key="6">
    <source>
        <dbReference type="ARBA" id="ARBA00022692"/>
    </source>
</evidence>
<feature type="transmembrane region" description="Helical" evidence="17">
    <location>
        <begin position="43"/>
        <end position="63"/>
    </location>
</feature>
<comment type="function">
    <text evidence="17">Catalyzes the dephosphorylation of undecaprenyl diphosphate (UPP). Confers resistance to bacitracin.</text>
</comment>
<dbReference type="AlphaFoldDB" id="A0A9D1E6B2"/>
<dbReference type="Proteomes" id="UP000823913">
    <property type="component" value="Unassembled WGS sequence"/>
</dbReference>
<dbReference type="PANTHER" id="PTHR30622">
    <property type="entry name" value="UNDECAPRENYL-DIPHOSPHATASE"/>
    <property type="match status" value="1"/>
</dbReference>
<comment type="miscellaneous">
    <text evidence="17">Bacitracin is thought to be involved in the inhibition of peptidoglycan synthesis by sequestering undecaprenyl diphosphate, thereby reducing the pool of lipid carrier available.</text>
</comment>
<dbReference type="GO" id="GO:0050380">
    <property type="term" value="F:undecaprenyl-diphosphatase activity"/>
    <property type="evidence" value="ECO:0007669"/>
    <property type="project" value="UniProtKB-UniRule"/>
</dbReference>
<feature type="transmembrane region" description="Helical" evidence="17">
    <location>
        <begin position="75"/>
        <end position="94"/>
    </location>
</feature>
<evidence type="ECO:0000256" key="10">
    <source>
        <dbReference type="ARBA" id="ARBA00022989"/>
    </source>
</evidence>
<evidence type="ECO:0000256" key="8">
    <source>
        <dbReference type="ARBA" id="ARBA00022960"/>
    </source>
</evidence>
<evidence type="ECO:0000256" key="15">
    <source>
        <dbReference type="ARBA" id="ARBA00032932"/>
    </source>
</evidence>
<protein>
    <recommendedName>
        <fullName evidence="4 17">Undecaprenyl-diphosphatase</fullName>
        <ecNumber evidence="3 17">3.6.1.27</ecNumber>
    </recommendedName>
    <alternativeName>
        <fullName evidence="15 17">Bacitracin resistance protein</fullName>
    </alternativeName>
    <alternativeName>
        <fullName evidence="14 17">Undecaprenyl pyrophosphate phosphatase</fullName>
    </alternativeName>
</protein>
<keyword evidence="8 17" id="KW-0133">Cell shape</keyword>
<evidence type="ECO:0000313" key="18">
    <source>
        <dbReference type="EMBL" id="HIR66954.1"/>
    </source>
</evidence>
<dbReference type="GO" id="GO:0009252">
    <property type="term" value="P:peptidoglycan biosynthetic process"/>
    <property type="evidence" value="ECO:0007669"/>
    <property type="project" value="UniProtKB-KW"/>
</dbReference>
<keyword evidence="6 17" id="KW-0812">Transmembrane</keyword>
<evidence type="ECO:0000256" key="7">
    <source>
        <dbReference type="ARBA" id="ARBA00022801"/>
    </source>
</evidence>
<proteinExistence type="inferred from homology"/>
<comment type="similarity">
    <text evidence="2 17">Belongs to the UppP family.</text>
</comment>
<feature type="transmembrane region" description="Helical" evidence="17">
    <location>
        <begin position="223"/>
        <end position="247"/>
    </location>
</feature>
<name>A0A9D1E6B2_9FIRM</name>
<keyword evidence="13 17" id="KW-0961">Cell wall biogenesis/degradation</keyword>
<evidence type="ECO:0000256" key="4">
    <source>
        <dbReference type="ARBA" id="ARBA00021581"/>
    </source>
</evidence>
<feature type="transmembrane region" description="Helical" evidence="17">
    <location>
        <begin position="106"/>
        <end position="128"/>
    </location>
</feature>
<dbReference type="PANTHER" id="PTHR30622:SF2">
    <property type="entry name" value="UNDECAPRENYL-DIPHOSPHATASE"/>
    <property type="match status" value="1"/>
</dbReference>
<evidence type="ECO:0000256" key="12">
    <source>
        <dbReference type="ARBA" id="ARBA00023251"/>
    </source>
</evidence>
<evidence type="ECO:0000256" key="13">
    <source>
        <dbReference type="ARBA" id="ARBA00023316"/>
    </source>
</evidence>
<keyword evidence="5 17" id="KW-1003">Cell membrane</keyword>
<keyword evidence="11 17" id="KW-0472">Membrane</keyword>
<comment type="caution">
    <text evidence="18">The sequence shown here is derived from an EMBL/GenBank/DDBJ whole genome shotgun (WGS) entry which is preliminary data.</text>
</comment>
<dbReference type="EMBL" id="DVHK01000066">
    <property type="protein sequence ID" value="HIR66954.1"/>
    <property type="molecule type" value="Genomic_DNA"/>
</dbReference>
<evidence type="ECO:0000256" key="11">
    <source>
        <dbReference type="ARBA" id="ARBA00023136"/>
    </source>
</evidence>
<organism evidence="18 19">
    <name type="scientific">Candidatus Coproplasma avicola</name>
    <dbReference type="NCBI Taxonomy" id="2840744"/>
    <lineage>
        <taxon>Bacteria</taxon>
        <taxon>Bacillati</taxon>
        <taxon>Bacillota</taxon>
        <taxon>Clostridia</taxon>
        <taxon>Eubacteriales</taxon>
        <taxon>Candidatus Coproplasma</taxon>
    </lineage>
</organism>
<evidence type="ECO:0000256" key="2">
    <source>
        <dbReference type="ARBA" id="ARBA00010621"/>
    </source>
</evidence>
<keyword evidence="12 17" id="KW-0046">Antibiotic resistance</keyword>
<dbReference type="HAMAP" id="MF_01006">
    <property type="entry name" value="Undec_diphosphatase"/>
    <property type="match status" value="1"/>
</dbReference>
<reference evidence="18" key="1">
    <citation type="submission" date="2020-10" db="EMBL/GenBank/DDBJ databases">
        <authorList>
            <person name="Gilroy R."/>
        </authorList>
    </citation>
    <scope>NUCLEOTIDE SEQUENCE</scope>
    <source>
        <strain evidence="18">ChiW16-3235</strain>
    </source>
</reference>
<comment type="subcellular location">
    <subcellularLocation>
        <location evidence="1 17">Cell membrane</location>
        <topology evidence="1 17">Multi-pass membrane protein</topology>
    </subcellularLocation>
</comment>
<sequence length="275" mass="29607">MEIWQAIVLGLVQGFTEFLPVSSSGHLTLVQNLMGLDLGGIDLLFDIILHVGTLIAVCAVFWRDIIDLFKKPFKTLLYLIVATIPAGIVGVLLMDWSDEVINGSQYIGILLAVFFTLTAILLLVTEIYAKRRNKEKELPLCWRTTISMGCAQAVAALFPGLSRSGTTICAGVLAGGRSDELSKFSFLMSIPVILGSFAVSLLKGAMDGELASSFTAMGPNAGWCIAIGFIVAAVSGLFAIKVMLGAIRKANYKWFSLYLVLLAVACIVLYCTNVI</sequence>
<evidence type="ECO:0000256" key="16">
    <source>
        <dbReference type="ARBA" id="ARBA00047594"/>
    </source>
</evidence>
<evidence type="ECO:0000256" key="9">
    <source>
        <dbReference type="ARBA" id="ARBA00022984"/>
    </source>
</evidence>
<accession>A0A9D1E6B2</accession>
<reference evidence="18" key="2">
    <citation type="journal article" date="2021" name="PeerJ">
        <title>Extensive microbial diversity within the chicken gut microbiome revealed by metagenomics and culture.</title>
        <authorList>
            <person name="Gilroy R."/>
            <person name="Ravi A."/>
            <person name="Getino M."/>
            <person name="Pursley I."/>
            <person name="Horton D.L."/>
            <person name="Alikhan N.F."/>
            <person name="Baker D."/>
            <person name="Gharbi K."/>
            <person name="Hall N."/>
            <person name="Watson M."/>
            <person name="Adriaenssens E.M."/>
            <person name="Foster-Nyarko E."/>
            <person name="Jarju S."/>
            <person name="Secka A."/>
            <person name="Antonio M."/>
            <person name="Oren A."/>
            <person name="Chaudhuri R.R."/>
            <person name="La Ragione R."/>
            <person name="Hildebrand F."/>
            <person name="Pallen M.J."/>
        </authorList>
    </citation>
    <scope>NUCLEOTIDE SEQUENCE</scope>
    <source>
        <strain evidence="18">ChiW16-3235</strain>
    </source>
</reference>
<feature type="transmembrane region" description="Helical" evidence="17">
    <location>
        <begin position="181"/>
        <end position="202"/>
    </location>
</feature>
<dbReference type="GO" id="GO:0071555">
    <property type="term" value="P:cell wall organization"/>
    <property type="evidence" value="ECO:0007669"/>
    <property type="project" value="UniProtKB-KW"/>
</dbReference>
<evidence type="ECO:0000256" key="5">
    <source>
        <dbReference type="ARBA" id="ARBA00022475"/>
    </source>
</evidence>
<dbReference type="Pfam" id="PF02673">
    <property type="entry name" value="BacA"/>
    <property type="match status" value="1"/>
</dbReference>
<keyword evidence="7 17" id="KW-0378">Hydrolase</keyword>
<evidence type="ECO:0000313" key="19">
    <source>
        <dbReference type="Proteomes" id="UP000823913"/>
    </source>
</evidence>
<dbReference type="InterPro" id="IPR003824">
    <property type="entry name" value="UppP"/>
</dbReference>
<dbReference type="GO" id="GO:0046677">
    <property type="term" value="P:response to antibiotic"/>
    <property type="evidence" value="ECO:0007669"/>
    <property type="project" value="UniProtKB-UniRule"/>
</dbReference>
<evidence type="ECO:0000256" key="3">
    <source>
        <dbReference type="ARBA" id="ARBA00012374"/>
    </source>
</evidence>
<keyword evidence="9 17" id="KW-0573">Peptidoglycan synthesis</keyword>